<comment type="caution">
    <text evidence="2">The sequence shown here is derived from an EMBL/GenBank/DDBJ whole genome shotgun (WGS) entry which is preliminary data.</text>
</comment>
<feature type="transmembrane region" description="Helical" evidence="1">
    <location>
        <begin position="82"/>
        <end position="99"/>
    </location>
</feature>
<sequence>MYQNELHPRRNFMFFCFWGHICGAFAPVALSLFDDEVPRDLVELICILVLPLLVMPVCYLILYNSFTVEEDSAVGKYFKEIGIWLAFVFPIGIIMNLILDSDSVYALAKCTYVEEIYTVYLVVYSLSIIFVTPFFKLGRMIAKSVKAANMNDMYDYHNENSKHI</sequence>
<organism evidence="2 3">
    <name type="scientific">Ruminococcus albus SY3</name>
    <dbReference type="NCBI Taxonomy" id="1341156"/>
    <lineage>
        <taxon>Bacteria</taxon>
        <taxon>Bacillati</taxon>
        <taxon>Bacillota</taxon>
        <taxon>Clostridia</taxon>
        <taxon>Eubacteriales</taxon>
        <taxon>Oscillospiraceae</taxon>
        <taxon>Ruminococcus</taxon>
    </lineage>
</organism>
<reference evidence="2 3" key="1">
    <citation type="submission" date="2013-06" db="EMBL/GenBank/DDBJ databases">
        <title>Rumen cellulosomics: divergent fiber-degrading strategies revealed by comparative genome-wide analysis of six Ruminococcal strains.</title>
        <authorList>
            <person name="Dassa B."/>
            <person name="Borovok I."/>
            <person name="Lamed R."/>
            <person name="Flint H."/>
            <person name="Yeoman C.J."/>
            <person name="White B."/>
            <person name="Bayer E.A."/>
        </authorList>
    </citation>
    <scope>NUCLEOTIDE SEQUENCE [LARGE SCALE GENOMIC DNA]</scope>
    <source>
        <strain evidence="2 3">SY3</strain>
    </source>
</reference>
<accession>A0A011VZU8</accession>
<feature type="transmembrane region" description="Helical" evidence="1">
    <location>
        <begin position="42"/>
        <end position="62"/>
    </location>
</feature>
<evidence type="ECO:0000313" key="3">
    <source>
        <dbReference type="Proteomes" id="UP000021369"/>
    </source>
</evidence>
<proteinExistence type="predicted"/>
<dbReference type="Proteomes" id="UP000021369">
    <property type="component" value="Unassembled WGS sequence"/>
</dbReference>
<feature type="transmembrane region" description="Helical" evidence="1">
    <location>
        <begin position="119"/>
        <end position="137"/>
    </location>
</feature>
<protein>
    <submittedName>
        <fullName evidence="2">Uncharacterized protein</fullName>
    </submittedName>
</protein>
<evidence type="ECO:0000256" key="1">
    <source>
        <dbReference type="SAM" id="Phobius"/>
    </source>
</evidence>
<name>A0A011VZU8_RUMAL</name>
<keyword evidence="3" id="KW-1185">Reference proteome</keyword>
<dbReference type="EMBL" id="JEOB01000002">
    <property type="protein sequence ID" value="EXM40053.1"/>
    <property type="molecule type" value="Genomic_DNA"/>
</dbReference>
<dbReference type="PATRIC" id="fig|1341156.4.peg.874"/>
<keyword evidence="1" id="KW-0812">Transmembrane</keyword>
<keyword evidence="1" id="KW-1133">Transmembrane helix</keyword>
<dbReference type="AlphaFoldDB" id="A0A011VZU8"/>
<feature type="transmembrane region" description="Helical" evidence="1">
    <location>
        <begin position="12"/>
        <end position="30"/>
    </location>
</feature>
<gene>
    <name evidence="2" type="ORF">RASY3_04550</name>
</gene>
<keyword evidence="1" id="KW-0472">Membrane</keyword>
<evidence type="ECO:0000313" key="2">
    <source>
        <dbReference type="EMBL" id="EXM40053.1"/>
    </source>
</evidence>